<name>A0A8J3GYJ0_9RHOB</name>
<organism evidence="1 2">
    <name type="scientific">Seohaeicola zhoushanensis</name>
    <dbReference type="NCBI Taxonomy" id="1569283"/>
    <lineage>
        <taxon>Bacteria</taxon>
        <taxon>Pseudomonadati</taxon>
        <taxon>Pseudomonadota</taxon>
        <taxon>Alphaproteobacteria</taxon>
        <taxon>Rhodobacterales</taxon>
        <taxon>Roseobacteraceae</taxon>
        <taxon>Seohaeicola</taxon>
    </lineage>
</organism>
<dbReference type="Proteomes" id="UP000626220">
    <property type="component" value="Unassembled WGS sequence"/>
</dbReference>
<comment type="caution">
    <text evidence="1">The sequence shown here is derived from an EMBL/GenBank/DDBJ whole genome shotgun (WGS) entry which is preliminary data.</text>
</comment>
<gene>
    <name evidence="1" type="ORF">GCM10017056_32110</name>
</gene>
<dbReference type="EMBL" id="BNCJ01000010">
    <property type="protein sequence ID" value="GHF58307.1"/>
    <property type="molecule type" value="Genomic_DNA"/>
</dbReference>
<protein>
    <submittedName>
        <fullName evidence="1">Uncharacterized protein</fullName>
    </submittedName>
</protein>
<reference evidence="1" key="2">
    <citation type="submission" date="2020-09" db="EMBL/GenBank/DDBJ databases">
        <authorList>
            <person name="Sun Q."/>
            <person name="Kim S."/>
        </authorList>
    </citation>
    <scope>NUCLEOTIDE SEQUENCE</scope>
    <source>
        <strain evidence="1">KCTC 42650</strain>
    </source>
</reference>
<sequence length="348" mass="38113">MIRWLVRWLGRLVLLLVVLVLGLLAPIGYVETMCRPEGAPDGNVSLLPPEHRRAEARTLLTYPEWHIVHAYDDYARVIAQDDPHDYAYGRAIGQYWSSLCTLSRRSGPMGGVDTPTKQLVYVIGVSFTAELAMKALYEETLGRLFAMLRGPEHSPLDRLSAQQAAEYAAFLEQTPWYRWDFAGDVRALEAAATGALRDRERRLALGGEFSAKAAYAGLIAQAVAATGQDELTLRMVVKGLPEQQLTALPGVTAIGPLGEGVEIETPRYRALTRLLERMAAAGGDFIEIAGNDDILFTVTSPDPAMPGALASLPRQGYGDTRHLVLVKVAELAERLRALPGGVDHIHDY</sequence>
<evidence type="ECO:0000313" key="2">
    <source>
        <dbReference type="Proteomes" id="UP000626220"/>
    </source>
</evidence>
<dbReference type="AlphaFoldDB" id="A0A8J3GYJ0"/>
<reference evidence="1" key="1">
    <citation type="journal article" date="2014" name="Int. J. Syst. Evol. Microbiol.">
        <title>Complete genome sequence of Corynebacterium casei LMG S-19264T (=DSM 44701T), isolated from a smear-ripened cheese.</title>
        <authorList>
            <consortium name="US DOE Joint Genome Institute (JGI-PGF)"/>
            <person name="Walter F."/>
            <person name="Albersmeier A."/>
            <person name="Kalinowski J."/>
            <person name="Ruckert C."/>
        </authorList>
    </citation>
    <scope>NUCLEOTIDE SEQUENCE</scope>
    <source>
        <strain evidence="1">KCTC 42650</strain>
    </source>
</reference>
<accession>A0A8J3GYJ0</accession>
<proteinExistence type="predicted"/>
<evidence type="ECO:0000313" key="1">
    <source>
        <dbReference type="EMBL" id="GHF58307.1"/>
    </source>
</evidence>
<keyword evidence="2" id="KW-1185">Reference proteome</keyword>
<dbReference type="RefSeq" id="WP_189681124.1">
    <property type="nucleotide sequence ID" value="NZ_BNCJ01000010.1"/>
</dbReference>